<dbReference type="CDD" id="cd05233">
    <property type="entry name" value="SDR_c"/>
    <property type="match status" value="1"/>
</dbReference>
<dbReference type="PRINTS" id="PR00081">
    <property type="entry name" value="GDHRDH"/>
</dbReference>
<comment type="caution">
    <text evidence="3">The sequence shown here is derived from an EMBL/GenBank/DDBJ whole genome shotgun (WGS) entry which is preliminary data.</text>
</comment>
<dbReference type="Pfam" id="PF00106">
    <property type="entry name" value="adh_short"/>
    <property type="match status" value="1"/>
</dbReference>
<accession>A0ABS1VT04</accession>
<evidence type="ECO:0000256" key="2">
    <source>
        <dbReference type="ARBA" id="ARBA00023002"/>
    </source>
</evidence>
<evidence type="ECO:0000313" key="3">
    <source>
        <dbReference type="EMBL" id="MBL7257595.1"/>
    </source>
</evidence>
<proteinExistence type="inferred from homology"/>
<dbReference type="EMBL" id="JAENHO010000007">
    <property type="protein sequence ID" value="MBL7257595.1"/>
    <property type="molecule type" value="Genomic_DNA"/>
</dbReference>
<protein>
    <submittedName>
        <fullName evidence="3">SDR family oxidoreductase</fullName>
    </submittedName>
</protein>
<comment type="similarity">
    <text evidence="1">Belongs to the short-chain dehydrogenases/reductases (SDR) family.</text>
</comment>
<dbReference type="PANTHER" id="PTHR43669">
    <property type="entry name" value="5-KETO-D-GLUCONATE 5-REDUCTASE"/>
    <property type="match status" value="1"/>
</dbReference>
<evidence type="ECO:0000256" key="1">
    <source>
        <dbReference type="ARBA" id="ARBA00006484"/>
    </source>
</evidence>
<keyword evidence="2" id="KW-0560">Oxidoreductase</keyword>
<dbReference type="InterPro" id="IPR002347">
    <property type="entry name" value="SDR_fam"/>
</dbReference>
<dbReference type="SUPFAM" id="SSF51735">
    <property type="entry name" value="NAD(P)-binding Rossmann-fold domains"/>
    <property type="match status" value="1"/>
</dbReference>
<keyword evidence="4" id="KW-1185">Reference proteome</keyword>
<organism evidence="3 4">
    <name type="scientific">Paractinoplanes lichenicola</name>
    <dbReference type="NCBI Taxonomy" id="2802976"/>
    <lineage>
        <taxon>Bacteria</taxon>
        <taxon>Bacillati</taxon>
        <taxon>Actinomycetota</taxon>
        <taxon>Actinomycetes</taxon>
        <taxon>Micromonosporales</taxon>
        <taxon>Micromonosporaceae</taxon>
        <taxon>Paractinoplanes</taxon>
    </lineage>
</organism>
<reference evidence="3 4" key="1">
    <citation type="submission" date="2021-01" db="EMBL/GenBank/DDBJ databases">
        <title>Actinoplanes sp. nov. LDG1-01 isolated from lichen.</title>
        <authorList>
            <person name="Saeng-In P."/>
            <person name="Phongsopitanun W."/>
            <person name="Kanchanasin P."/>
            <person name="Yuki M."/>
            <person name="Kudo T."/>
            <person name="Ohkuma M."/>
            <person name="Tanasupawat S."/>
        </authorList>
    </citation>
    <scope>NUCLEOTIDE SEQUENCE [LARGE SCALE GENOMIC DNA]</scope>
    <source>
        <strain evidence="3 4">LDG1-01</strain>
    </source>
</reference>
<dbReference type="Gene3D" id="3.40.50.720">
    <property type="entry name" value="NAD(P)-binding Rossmann-like Domain"/>
    <property type="match status" value="1"/>
</dbReference>
<gene>
    <name evidence="3" type="ORF">JKJ07_25155</name>
</gene>
<dbReference type="RefSeq" id="WP_202994225.1">
    <property type="nucleotide sequence ID" value="NZ_JAENHO010000007.1"/>
</dbReference>
<dbReference type="PANTHER" id="PTHR43669:SF3">
    <property type="entry name" value="ALCOHOL DEHYDROGENASE, PUTATIVE (AFU_ORTHOLOGUE AFUA_3G03445)-RELATED"/>
    <property type="match status" value="1"/>
</dbReference>
<dbReference type="Proteomes" id="UP000598996">
    <property type="component" value="Unassembled WGS sequence"/>
</dbReference>
<sequence length="223" mass="22422">MSTRRAVVAGAGGGLGRATVVALREAGFEVVAVDRSAGKVGDLAAEVADVTDPAAAKPLIDRIVARFGVPDVLVNTVGAHALGDFMSVTPESLAALMSVNVGPALWLTQAVAPHMIGRGEGAIVHVGARAGIEPAAGSAAYGSTKAALAHLGRVLDLELRPQGIRVAVVLPSLIATAANKAVLPPQLLAHAAAPERVAELIVSTVTGEPAPAGEFLVPVEEKV</sequence>
<dbReference type="InterPro" id="IPR036291">
    <property type="entry name" value="NAD(P)-bd_dom_sf"/>
</dbReference>
<evidence type="ECO:0000313" key="4">
    <source>
        <dbReference type="Proteomes" id="UP000598996"/>
    </source>
</evidence>
<name>A0ABS1VT04_9ACTN</name>